<dbReference type="OMA" id="NDKADEM"/>
<feature type="domain" description="RING-type" evidence="9">
    <location>
        <begin position="54"/>
        <end position="98"/>
    </location>
</feature>
<keyword evidence="4" id="KW-0677">Repeat</keyword>
<dbReference type="SMART" id="SM00647">
    <property type="entry name" value="IBR"/>
    <property type="match status" value="1"/>
</dbReference>
<evidence type="ECO:0000256" key="1">
    <source>
        <dbReference type="ARBA" id="ARBA00004906"/>
    </source>
</evidence>
<dbReference type="InterPro" id="IPR051628">
    <property type="entry name" value="LUBAC_E3_Ligases"/>
</dbReference>
<sequence length="270" mass="30683">MSNVESAIQLLNIQTTRKIEENLDSDNNTKAAIILDYFKRLKEIQNPTNQVETCEVCFEDMTPENTYIYKPCGHSFCLSCVKDTVKAQIENNKAKIQCMEAGCTSVIPYCDLIQYKLFADEKMFLQFRENSKRVFLNGQPNTRYCPKCETPVIGDPNHPKIVCTTCGISYCFNCRVEYHDGYTCDQYKEWKKLNDKSESMFLEYMKNGGGALCPSCGMAAERISGCNWMYCNPNVGGCGKGYCYVCSKLCDHFSPHILQRNCSLTTVGHN</sequence>
<evidence type="ECO:0000256" key="4">
    <source>
        <dbReference type="ARBA" id="ARBA00022737"/>
    </source>
</evidence>
<evidence type="ECO:0000256" key="3">
    <source>
        <dbReference type="ARBA" id="ARBA00022723"/>
    </source>
</evidence>
<dbReference type="InterPro" id="IPR002867">
    <property type="entry name" value="IBR_dom"/>
</dbReference>
<dbReference type="InterPro" id="IPR013083">
    <property type="entry name" value="Znf_RING/FYVE/PHD"/>
</dbReference>
<dbReference type="InterPro" id="IPR001841">
    <property type="entry name" value="Znf_RING"/>
</dbReference>
<keyword evidence="12" id="KW-1185">Reference proteome</keyword>
<dbReference type="InterPro" id="IPR044066">
    <property type="entry name" value="TRIAD_supradom"/>
</dbReference>
<evidence type="ECO:0000256" key="5">
    <source>
        <dbReference type="ARBA" id="ARBA00022771"/>
    </source>
</evidence>
<dbReference type="PANTHER" id="PTHR22770:SF13">
    <property type="entry name" value="RING-TYPE DOMAIN-CONTAINING PROTEIN"/>
    <property type="match status" value="1"/>
</dbReference>
<proteinExistence type="predicted"/>
<keyword evidence="5 8" id="KW-0863">Zinc-finger</keyword>
<keyword evidence="6" id="KW-0833">Ubl conjugation pathway</keyword>
<evidence type="ECO:0000259" key="10">
    <source>
        <dbReference type="PROSITE" id="PS51873"/>
    </source>
</evidence>
<dbReference type="GO" id="GO:0004842">
    <property type="term" value="F:ubiquitin-protein transferase activity"/>
    <property type="evidence" value="ECO:0007669"/>
    <property type="project" value="TreeGrafter"/>
</dbReference>
<name>A0A0A1UDK2_ENTIV</name>
<dbReference type="InterPro" id="IPR027370">
    <property type="entry name" value="Znf-RING_euk"/>
</dbReference>
<dbReference type="GO" id="GO:0008270">
    <property type="term" value="F:zinc ion binding"/>
    <property type="evidence" value="ECO:0007669"/>
    <property type="project" value="UniProtKB-KW"/>
</dbReference>
<dbReference type="VEuPathDB" id="AmoebaDB:EIN_498360"/>
<dbReference type="KEGG" id="eiv:EIN_498360"/>
<dbReference type="SMART" id="SM00184">
    <property type="entry name" value="RING"/>
    <property type="match status" value="2"/>
</dbReference>
<dbReference type="Proteomes" id="UP000014680">
    <property type="component" value="Unassembled WGS sequence"/>
</dbReference>
<dbReference type="Pfam" id="PF13445">
    <property type="entry name" value="zf-RING_UBOX"/>
    <property type="match status" value="1"/>
</dbReference>
<dbReference type="SUPFAM" id="SSF57850">
    <property type="entry name" value="RING/U-box"/>
    <property type="match status" value="3"/>
</dbReference>
<evidence type="ECO:0000256" key="7">
    <source>
        <dbReference type="ARBA" id="ARBA00022833"/>
    </source>
</evidence>
<protein>
    <submittedName>
        <fullName evidence="11">Ariadne RING finger, putative</fullName>
    </submittedName>
</protein>
<evidence type="ECO:0000259" key="9">
    <source>
        <dbReference type="PROSITE" id="PS50089"/>
    </source>
</evidence>
<dbReference type="Gene3D" id="1.20.120.1750">
    <property type="match status" value="1"/>
</dbReference>
<dbReference type="GO" id="GO:0000151">
    <property type="term" value="C:ubiquitin ligase complex"/>
    <property type="evidence" value="ECO:0007669"/>
    <property type="project" value="TreeGrafter"/>
</dbReference>
<evidence type="ECO:0000313" key="11">
    <source>
        <dbReference type="EMBL" id="ELP94636.1"/>
    </source>
</evidence>
<dbReference type="Pfam" id="PF01485">
    <property type="entry name" value="IBR"/>
    <property type="match status" value="1"/>
</dbReference>
<dbReference type="EMBL" id="KB206184">
    <property type="protein sequence ID" value="ELP94636.1"/>
    <property type="molecule type" value="Genomic_DNA"/>
</dbReference>
<organism evidence="11 12">
    <name type="scientific">Entamoeba invadens IP1</name>
    <dbReference type="NCBI Taxonomy" id="370355"/>
    <lineage>
        <taxon>Eukaryota</taxon>
        <taxon>Amoebozoa</taxon>
        <taxon>Evosea</taxon>
        <taxon>Archamoebae</taxon>
        <taxon>Mastigamoebida</taxon>
        <taxon>Entamoebidae</taxon>
        <taxon>Entamoeba</taxon>
    </lineage>
</organism>
<feature type="domain" description="RING-type" evidence="10">
    <location>
        <begin position="50"/>
        <end position="270"/>
    </location>
</feature>
<comment type="pathway">
    <text evidence="1">Protein modification; protein ubiquitination.</text>
</comment>
<dbReference type="OrthoDB" id="6050183at2759"/>
<dbReference type="GO" id="GO:0097039">
    <property type="term" value="P:protein linear polyubiquitination"/>
    <property type="evidence" value="ECO:0007669"/>
    <property type="project" value="TreeGrafter"/>
</dbReference>
<evidence type="ECO:0000313" key="12">
    <source>
        <dbReference type="Proteomes" id="UP000014680"/>
    </source>
</evidence>
<dbReference type="RefSeq" id="XP_004261407.1">
    <property type="nucleotide sequence ID" value="XM_004261359.1"/>
</dbReference>
<dbReference type="GO" id="GO:0043161">
    <property type="term" value="P:proteasome-mediated ubiquitin-dependent protein catabolic process"/>
    <property type="evidence" value="ECO:0007669"/>
    <property type="project" value="TreeGrafter"/>
</dbReference>
<reference evidence="11 12" key="1">
    <citation type="submission" date="2012-10" db="EMBL/GenBank/DDBJ databases">
        <authorList>
            <person name="Zafar N."/>
            <person name="Inman J."/>
            <person name="Hall N."/>
            <person name="Lorenzi H."/>
            <person name="Caler E."/>
        </authorList>
    </citation>
    <scope>NUCLEOTIDE SEQUENCE [LARGE SCALE GENOMIC DNA]</scope>
    <source>
        <strain evidence="11 12">IP1</strain>
    </source>
</reference>
<evidence type="ECO:0000256" key="6">
    <source>
        <dbReference type="ARBA" id="ARBA00022786"/>
    </source>
</evidence>
<keyword evidence="7" id="KW-0862">Zinc</keyword>
<keyword evidence="3" id="KW-0479">Metal-binding</keyword>
<evidence type="ECO:0000256" key="2">
    <source>
        <dbReference type="ARBA" id="ARBA00022679"/>
    </source>
</evidence>
<dbReference type="AlphaFoldDB" id="A0A0A1UDK2"/>
<dbReference type="GeneID" id="14893597"/>
<dbReference type="GO" id="GO:0043130">
    <property type="term" value="F:ubiquitin binding"/>
    <property type="evidence" value="ECO:0007669"/>
    <property type="project" value="TreeGrafter"/>
</dbReference>
<dbReference type="PROSITE" id="PS00518">
    <property type="entry name" value="ZF_RING_1"/>
    <property type="match status" value="1"/>
</dbReference>
<dbReference type="Gene3D" id="3.30.40.10">
    <property type="entry name" value="Zinc/RING finger domain, C3HC4 (zinc finger)"/>
    <property type="match status" value="1"/>
</dbReference>
<accession>A0A0A1UDK2</accession>
<evidence type="ECO:0000256" key="8">
    <source>
        <dbReference type="PROSITE-ProRule" id="PRU00175"/>
    </source>
</evidence>
<dbReference type="PROSITE" id="PS51873">
    <property type="entry name" value="TRIAD"/>
    <property type="match status" value="1"/>
</dbReference>
<dbReference type="PANTHER" id="PTHR22770">
    <property type="entry name" value="UBIQUITIN CONJUGATING ENZYME 7 INTERACTING PROTEIN-RELATED"/>
    <property type="match status" value="1"/>
</dbReference>
<dbReference type="PROSITE" id="PS50089">
    <property type="entry name" value="ZF_RING_2"/>
    <property type="match status" value="1"/>
</dbReference>
<keyword evidence="2" id="KW-0808">Transferase</keyword>
<dbReference type="Gene3D" id="2.20.25.20">
    <property type="match status" value="1"/>
</dbReference>
<dbReference type="InterPro" id="IPR017907">
    <property type="entry name" value="Znf_RING_CS"/>
</dbReference>
<gene>
    <name evidence="11" type="ORF">EIN_498360</name>
</gene>